<proteinExistence type="inferred from homology"/>
<gene>
    <name evidence="6" type="ORF">AAFC00_000878</name>
</gene>
<feature type="domain" description="CENP-V/GFA" evidence="5">
    <location>
        <begin position="2"/>
        <end position="115"/>
    </location>
</feature>
<dbReference type="Gene3D" id="3.90.1590.10">
    <property type="entry name" value="glutathione-dependent formaldehyde- activating enzyme (gfa)"/>
    <property type="match status" value="1"/>
</dbReference>
<evidence type="ECO:0000259" key="5">
    <source>
        <dbReference type="PROSITE" id="PS51891"/>
    </source>
</evidence>
<sequence length="135" mass="14299">MPKGSCLCGKVTISYDADPAMKALCHCVDCRKMTGSAYSTNVVVPSETFKVTGSPKVFTKVADSGNKAHSYFCGDCGCPLYRDSESFKGLLIVKAGCLDGEGALDAASPGAEMYAPERVSWQPEISGVQQLKAME</sequence>
<keyword evidence="2" id="KW-0479">Metal-binding</keyword>
<keyword evidence="3" id="KW-0862">Zinc</keyword>
<dbReference type="PANTHER" id="PTHR33337">
    <property type="entry name" value="GFA DOMAIN-CONTAINING PROTEIN"/>
    <property type="match status" value="1"/>
</dbReference>
<organism evidence="6 7">
    <name type="scientific">Neodothiora populina</name>
    <dbReference type="NCBI Taxonomy" id="2781224"/>
    <lineage>
        <taxon>Eukaryota</taxon>
        <taxon>Fungi</taxon>
        <taxon>Dikarya</taxon>
        <taxon>Ascomycota</taxon>
        <taxon>Pezizomycotina</taxon>
        <taxon>Dothideomycetes</taxon>
        <taxon>Dothideomycetidae</taxon>
        <taxon>Dothideales</taxon>
        <taxon>Dothioraceae</taxon>
        <taxon>Neodothiora</taxon>
    </lineage>
</organism>
<dbReference type="GeneID" id="95974581"/>
<dbReference type="InterPro" id="IPR011057">
    <property type="entry name" value="Mss4-like_sf"/>
</dbReference>
<reference evidence="6 7" key="1">
    <citation type="submission" date="2024-07" db="EMBL/GenBank/DDBJ databases">
        <title>Draft sequence of the Neodothiora populina.</title>
        <authorList>
            <person name="Drown D.D."/>
            <person name="Schuette U.S."/>
            <person name="Buechlein A.B."/>
            <person name="Rusch D.R."/>
            <person name="Winton L.W."/>
            <person name="Adams G.A."/>
        </authorList>
    </citation>
    <scope>NUCLEOTIDE SEQUENCE [LARGE SCALE GENOMIC DNA]</scope>
    <source>
        <strain evidence="6 7">CPC 39397</strain>
    </source>
</reference>
<protein>
    <recommendedName>
        <fullName evidence="5">CENP-V/GFA domain-containing protein</fullName>
    </recommendedName>
</protein>
<accession>A0ABR3PN44</accession>
<dbReference type="Pfam" id="PF04828">
    <property type="entry name" value="GFA"/>
    <property type="match status" value="1"/>
</dbReference>
<dbReference type="RefSeq" id="XP_069203452.1">
    <property type="nucleotide sequence ID" value="XM_069347608.1"/>
</dbReference>
<evidence type="ECO:0000256" key="2">
    <source>
        <dbReference type="ARBA" id="ARBA00022723"/>
    </source>
</evidence>
<dbReference type="EMBL" id="JBFMKM010000003">
    <property type="protein sequence ID" value="KAL1310603.1"/>
    <property type="molecule type" value="Genomic_DNA"/>
</dbReference>
<evidence type="ECO:0000256" key="4">
    <source>
        <dbReference type="ARBA" id="ARBA00023239"/>
    </source>
</evidence>
<evidence type="ECO:0000313" key="7">
    <source>
        <dbReference type="Proteomes" id="UP001562354"/>
    </source>
</evidence>
<comment type="caution">
    <text evidence="6">The sequence shown here is derived from an EMBL/GenBank/DDBJ whole genome shotgun (WGS) entry which is preliminary data.</text>
</comment>
<dbReference type="Proteomes" id="UP001562354">
    <property type="component" value="Unassembled WGS sequence"/>
</dbReference>
<comment type="similarity">
    <text evidence="1">Belongs to the Gfa family.</text>
</comment>
<dbReference type="PROSITE" id="PS51891">
    <property type="entry name" value="CENP_V_GFA"/>
    <property type="match status" value="1"/>
</dbReference>
<evidence type="ECO:0000256" key="3">
    <source>
        <dbReference type="ARBA" id="ARBA00022833"/>
    </source>
</evidence>
<dbReference type="SUPFAM" id="SSF51316">
    <property type="entry name" value="Mss4-like"/>
    <property type="match status" value="1"/>
</dbReference>
<dbReference type="PANTHER" id="PTHR33337:SF30">
    <property type="entry name" value="DUF636 DOMAIN PROTEIN (AFU_ORTHOLOGUE AFUA_1G03180)"/>
    <property type="match status" value="1"/>
</dbReference>
<evidence type="ECO:0000256" key="1">
    <source>
        <dbReference type="ARBA" id="ARBA00005495"/>
    </source>
</evidence>
<evidence type="ECO:0000313" key="6">
    <source>
        <dbReference type="EMBL" id="KAL1310603.1"/>
    </source>
</evidence>
<keyword evidence="7" id="KW-1185">Reference proteome</keyword>
<name>A0ABR3PN44_9PEZI</name>
<keyword evidence="4" id="KW-0456">Lyase</keyword>
<dbReference type="InterPro" id="IPR006913">
    <property type="entry name" value="CENP-V/GFA"/>
</dbReference>